<feature type="chain" id="PRO_5046418068" evidence="1">
    <location>
        <begin position="20"/>
        <end position="106"/>
    </location>
</feature>
<reference evidence="2" key="1">
    <citation type="submission" date="2017-08" db="EMBL/GenBank/DDBJ databases">
        <authorList>
            <person name="Polle J.E."/>
            <person name="Barry K."/>
            <person name="Cushman J."/>
            <person name="Schmutz J."/>
            <person name="Tran D."/>
            <person name="Hathwaick L.T."/>
            <person name="Yim W.C."/>
            <person name="Jenkins J."/>
            <person name="Mckie-Krisberg Z.M."/>
            <person name="Prochnik S."/>
            <person name="Lindquist E."/>
            <person name="Dockter R.B."/>
            <person name="Adam C."/>
            <person name="Molina H."/>
            <person name="Bunkerborg J."/>
            <person name="Jin E."/>
            <person name="Buchheim M."/>
            <person name="Magnuson J."/>
        </authorList>
    </citation>
    <scope>NUCLEOTIDE SEQUENCE</scope>
    <source>
        <strain evidence="2">CCAP 19/18</strain>
    </source>
</reference>
<sequence>MDCLPLLIVFISVLATTSAQEAWSAQIFGCAKSCESVSCDNQGIRYGKYCGIFHTGCDGMCANESMRKAKQACALFATQHSSLRKHKTSSWSCSVEEKHACIAAGE</sequence>
<organism evidence="2 3">
    <name type="scientific">Dunaliella salina</name>
    <name type="common">Green alga</name>
    <name type="synonym">Protococcus salinus</name>
    <dbReference type="NCBI Taxonomy" id="3046"/>
    <lineage>
        <taxon>Eukaryota</taxon>
        <taxon>Viridiplantae</taxon>
        <taxon>Chlorophyta</taxon>
        <taxon>core chlorophytes</taxon>
        <taxon>Chlorophyceae</taxon>
        <taxon>CS clade</taxon>
        <taxon>Chlamydomonadales</taxon>
        <taxon>Dunaliellaceae</taxon>
        <taxon>Dunaliella</taxon>
    </lineage>
</organism>
<name>A0ABQ7GIC2_DUNSA</name>
<proteinExistence type="predicted"/>
<evidence type="ECO:0000256" key="1">
    <source>
        <dbReference type="SAM" id="SignalP"/>
    </source>
</evidence>
<protein>
    <submittedName>
        <fullName evidence="2">Uncharacterized protein</fullName>
    </submittedName>
</protein>
<evidence type="ECO:0000313" key="2">
    <source>
        <dbReference type="EMBL" id="KAF5834364.1"/>
    </source>
</evidence>
<dbReference type="Proteomes" id="UP000815325">
    <property type="component" value="Unassembled WGS sequence"/>
</dbReference>
<comment type="caution">
    <text evidence="2">The sequence shown here is derived from an EMBL/GenBank/DDBJ whole genome shotgun (WGS) entry which is preliminary data.</text>
</comment>
<feature type="non-terminal residue" evidence="2">
    <location>
        <position position="106"/>
    </location>
</feature>
<evidence type="ECO:0000313" key="3">
    <source>
        <dbReference type="Proteomes" id="UP000815325"/>
    </source>
</evidence>
<keyword evidence="1" id="KW-0732">Signal</keyword>
<feature type="signal peptide" evidence="1">
    <location>
        <begin position="1"/>
        <end position="19"/>
    </location>
</feature>
<gene>
    <name evidence="2" type="ORF">DUNSADRAFT_8987</name>
</gene>
<keyword evidence="3" id="KW-1185">Reference proteome</keyword>
<accession>A0ABQ7GIC2</accession>
<dbReference type="EMBL" id="MU069761">
    <property type="protein sequence ID" value="KAF5834364.1"/>
    <property type="molecule type" value="Genomic_DNA"/>
</dbReference>